<keyword evidence="3" id="KW-1185">Reference proteome</keyword>
<dbReference type="AlphaFoldDB" id="A0A0D7AR82"/>
<gene>
    <name evidence="2" type="ORF">CYLTODRAFT_460497</name>
</gene>
<evidence type="ECO:0000313" key="3">
    <source>
        <dbReference type="Proteomes" id="UP000054007"/>
    </source>
</evidence>
<feature type="compositionally biased region" description="Basic and acidic residues" evidence="1">
    <location>
        <begin position="57"/>
        <end position="66"/>
    </location>
</feature>
<dbReference type="Proteomes" id="UP000054007">
    <property type="component" value="Unassembled WGS sequence"/>
</dbReference>
<name>A0A0D7AR82_9AGAR</name>
<dbReference type="EMBL" id="KN881329">
    <property type="protein sequence ID" value="KIY60717.1"/>
    <property type="molecule type" value="Genomic_DNA"/>
</dbReference>
<feature type="region of interest" description="Disordered" evidence="1">
    <location>
        <begin position="43"/>
        <end position="66"/>
    </location>
</feature>
<organism evidence="2 3">
    <name type="scientific">Cylindrobasidium torrendii FP15055 ss-10</name>
    <dbReference type="NCBI Taxonomy" id="1314674"/>
    <lineage>
        <taxon>Eukaryota</taxon>
        <taxon>Fungi</taxon>
        <taxon>Dikarya</taxon>
        <taxon>Basidiomycota</taxon>
        <taxon>Agaricomycotina</taxon>
        <taxon>Agaricomycetes</taxon>
        <taxon>Agaricomycetidae</taxon>
        <taxon>Agaricales</taxon>
        <taxon>Marasmiineae</taxon>
        <taxon>Physalacriaceae</taxon>
        <taxon>Cylindrobasidium</taxon>
    </lineage>
</organism>
<evidence type="ECO:0000256" key="1">
    <source>
        <dbReference type="SAM" id="MobiDB-lite"/>
    </source>
</evidence>
<accession>A0A0D7AR82</accession>
<reference evidence="2 3" key="1">
    <citation type="journal article" date="2015" name="Fungal Genet. Biol.">
        <title>Evolution of novel wood decay mechanisms in Agaricales revealed by the genome sequences of Fistulina hepatica and Cylindrobasidium torrendii.</title>
        <authorList>
            <person name="Floudas D."/>
            <person name="Held B.W."/>
            <person name="Riley R."/>
            <person name="Nagy L.G."/>
            <person name="Koehler G."/>
            <person name="Ransdell A.S."/>
            <person name="Younus H."/>
            <person name="Chow J."/>
            <person name="Chiniquy J."/>
            <person name="Lipzen A."/>
            <person name="Tritt A."/>
            <person name="Sun H."/>
            <person name="Haridas S."/>
            <person name="LaButti K."/>
            <person name="Ohm R.A."/>
            <person name="Kues U."/>
            <person name="Blanchette R.A."/>
            <person name="Grigoriev I.V."/>
            <person name="Minto R.E."/>
            <person name="Hibbett D.S."/>
        </authorList>
    </citation>
    <scope>NUCLEOTIDE SEQUENCE [LARGE SCALE GENOMIC DNA]</scope>
    <source>
        <strain evidence="2 3">FP15055 ss-10</strain>
    </source>
</reference>
<sequence>MDDFRIVLSHEPYPYGTARWPIVNAPGPAPLILPSSGGAEGLSIPLPGGVSEDVDMGDDHHPLKLL</sequence>
<protein>
    <submittedName>
        <fullName evidence="2">Uncharacterized protein</fullName>
    </submittedName>
</protein>
<evidence type="ECO:0000313" key="2">
    <source>
        <dbReference type="EMBL" id="KIY60717.1"/>
    </source>
</evidence>
<proteinExistence type="predicted"/>